<evidence type="ECO:0000313" key="1">
    <source>
        <dbReference type="EMBL" id="CAI0463467.1"/>
    </source>
</evidence>
<comment type="caution">
    <text evidence="1">The sequence shown here is derived from an EMBL/GenBank/DDBJ whole genome shotgun (WGS) entry which is preliminary data.</text>
</comment>
<accession>A0AAV0NYQ1</accession>
<dbReference type="Proteomes" id="UP001154282">
    <property type="component" value="Unassembled WGS sequence"/>
</dbReference>
<organism evidence="1 2">
    <name type="scientific">Linum tenue</name>
    <dbReference type="NCBI Taxonomy" id="586396"/>
    <lineage>
        <taxon>Eukaryota</taxon>
        <taxon>Viridiplantae</taxon>
        <taxon>Streptophyta</taxon>
        <taxon>Embryophyta</taxon>
        <taxon>Tracheophyta</taxon>
        <taxon>Spermatophyta</taxon>
        <taxon>Magnoliopsida</taxon>
        <taxon>eudicotyledons</taxon>
        <taxon>Gunneridae</taxon>
        <taxon>Pentapetalae</taxon>
        <taxon>rosids</taxon>
        <taxon>fabids</taxon>
        <taxon>Malpighiales</taxon>
        <taxon>Linaceae</taxon>
        <taxon>Linum</taxon>
    </lineage>
</organism>
<protein>
    <submittedName>
        <fullName evidence="1">Uncharacterized protein</fullName>
    </submittedName>
</protein>
<name>A0AAV0NYQ1_9ROSI</name>
<dbReference type="AlphaFoldDB" id="A0AAV0NYQ1"/>
<proteinExistence type="predicted"/>
<gene>
    <name evidence="1" type="ORF">LITE_LOCUS35774</name>
</gene>
<evidence type="ECO:0000313" key="2">
    <source>
        <dbReference type="Proteomes" id="UP001154282"/>
    </source>
</evidence>
<dbReference type="EMBL" id="CAMGYJ010000008">
    <property type="protein sequence ID" value="CAI0463467.1"/>
    <property type="molecule type" value="Genomic_DNA"/>
</dbReference>
<keyword evidence="2" id="KW-1185">Reference proteome</keyword>
<reference evidence="1" key="1">
    <citation type="submission" date="2022-08" db="EMBL/GenBank/DDBJ databases">
        <authorList>
            <person name="Gutierrez-Valencia J."/>
        </authorList>
    </citation>
    <scope>NUCLEOTIDE SEQUENCE</scope>
</reference>
<sequence>MVYLDIQHVREHQWCFQSTLPVAAAASSPSSPTAPSSFDDDFLFAGIVAGVRHPCSQLLPLDKKKMKTISDLVGGRDKAAICGSA</sequence>